<dbReference type="PATRIC" id="fig|1359167.3.peg.841"/>
<feature type="active site" description="Charge relay system" evidence="14">
    <location>
        <position position="210"/>
    </location>
</feature>
<evidence type="ECO:0000256" key="13">
    <source>
        <dbReference type="ARBA" id="ARBA00032850"/>
    </source>
</evidence>
<dbReference type="InterPro" id="IPR011782">
    <property type="entry name" value="Pept_S1C_Do"/>
</dbReference>
<accession>A0A0F3N6R2</accession>
<dbReference type="Gene3D" id="2.30.42.10">
    <property type="match status" value="2"/>
</dbReference>
<sequence>MKRFLLLILILTFVNIPIANLAADKEEQYDPRSGFSKLIKESIPAVVNVSIVHDLTQEQFPLITIEDLLRNILEGKPLKKDAPQEVLSAGSGFVVDESGIIVTNYHVVHNAKEVYVTFSDNKSIPAKILGVDPQTDLAVLKVEVNEKLPYLDFGDSDTTMVGDWVVAIGNPFGLGGSASIGIISARARDLNIGTATEFLQTDAAINKGNSGGPLFNIDGKVIGINTAILSTQKGGGNIGVGFAIPSNSAIPIIKVLSQGKKVEHGWLGVVMQPITEELVEPLKLKEVSGALITNVIKGSPANKAALLPGDIILEFNGTKINSISQLHQLVLRSEADNEVKLLVSRNGSIMNILVKIGKFESPDTDTSDNENSKDIVQSPQLGLTVSNIKHNKITSNNTEEEEVKGVMILEIDSKSNASTKNIRKGDIILQINQSPVNNLEDFKHIMKKVRKDKSVALLISRDNISAFVSVKLKQ</sequence>
<dbReference type="GO" id="GO:0006508">
    <property type="term" value="P:proteolysis"/>
    <property type="evidence" value="ECO:0007669"/>
    <property type="project" value="UniProtKB-KW"/>
</dbReference>
<dbReference type="EMBL" id="LANU01000003">
    <property type="protein sequence ID" value="KJV63421.1"/>
    <property type="molecule type" value="Genomic_DNA"/>
</dbReference>
<dbReference type="Proteomes" id="UP000033546">
    <property type="component" value="Unassembled WGS sequence"/>
</dbReference>
<comment type="catalytic activity">
    <reaction evidence="1">
        <text>Acts on substrates that are at least partially unfolded. The cleavage site P1 residue is normally between a pair of hydrophobic residues, such as Val-|-Val.</text>
        <dbReference type="EC" id="3.4.21.107"/>
    </reaction>
</comment>
<keyword evidence="10 17" id="KW-0378">Hydrolase</keyword>
<feature type="active site" description="Charge relay system" evidence="14">
    <location>
        <position position="106"/>
    </location>
</feature>
<keyword evidence="6" id="KW-0645">Protease</keyword>
<keyword evidence="8" id="KW-0677">Repeat</keyword>
<evidence type="ECO:0000256" key="11">
    <source>
        <dbReference type="ARBA" id="ARBA00022825"/>
    </source>
</evidence>
<protein>
    <recommendedName>
        <fullName evidence="5">Probable periplasmic serine endoprotease DegP-like</fullName>
        <ecNumber evidence="4">3.4.21.107</ecNumber>
    </recommendedName>
    <alternativeName>
        <fullName evidence="13">Protease Do</fullName>
    </alternativeName>
</protein>
<dbReference type="RefSeq" id="WP_045805157.1">
    <property type="nucleotide sequence ID" value="NZ_LANU01000003.1"/>
</dbReference>
<dbReference type="GO" id="GO:0004252">
    <property type="term" value="F:serine-type endopeptidase activity"/>
    <property type="evidence" value="ECO:0007669"/>
    <property type="project" value="InterPro"/>
</dbReference>
<dbReference type="SMART" id="SM00228">
    <property type="entry name" value="PDZ"/>
    <property type="match status" value="2"/>
</dbReference>
<keyword evidence="7" id="KW-0732">Signal</keyword>
<dbReference type="PANTHER" id="PTHR22939">
    <property type="entry name" value="SERINE PROTEASE FAMILY S1C HTRA-RELATED"/>
    <property type="match status" value="1"/>
</dbReference>
<evidence type="ECO:0000256" key="7">
    <source>
        <dbReference type="ARBA" id="ARBA00022729"/>
    </source>
</evidence>
<dbReference type="EC" id="3.4.21.107" evidence="4"/>
<evidence type="ECO:0000259" key="16">
    <source>
        <dbReference type="PROSITE" id="PS50106"/>
    </source>
</evidence>
<evidence type="ECO:0000256" key="6">
    <source>
        <dbReference type="ARBA" id="ARBA00022670"/>
    </source>
</evidence>
<evidence type="ECO:0000256" key="14">
    <source>
        <dbReference type="PIRSR" id="PIRSR611782-1"/>
    </source>
</evidence>
<dbReference type="Pfam" id="PF13180">
    <property type="entry name" value="PDZ_2"/>
    <property type="match status" value="2"/>
</dbReference>
<keyword evidence="9" id="KW-0574">Periplasm</keyword>
<dbReference type="Pfam" id="PF13365">
    <property type="entry name" value="Trypsin_2"/>
    <property type="match status" value="1"/>
</dbReference>
<comment type="caution">
    <text evidence="17">The sequence shown here is derived from an EMBL/GenBank/DDBJ whole genome shotgun (WGS) entry which is preliminary data.</text>
</comment>
<evidence type="ECO:0000256" key="4">
    <source>
        <dbReference type="ARBA" id="ARBA00013035"/>
    </source>
</evidence>
<name>A0A0F3N6R2_9RICK</name>
<dbReference type="PRINTS" id="PR00834">
    <property type="entry name" value="PROTEASES2C"/>
</dbReference>
<dbReference type="SUPFAM" id="SSF50156">
    <property type="entry name" value="PDZ domain-like"/>
    <property type="match status" value="2"/>
</dbReference>
<feature type="binding site" evidence="15">
    <location>
        <position position="136"/>
    </location>
    <ligand>
        <name>substrate</name>
    </ligand>
</feature>
<dbReference type="InterPro" id="IPR001940">
    <property type="entry name" value="Peptidase_S1C"/>
</dbReference>
<dbReference type="PANTHER" id="PTHR22939:SF130">
    <property type="entry name" value="PERIPLASMIC SERINE ENDOPROTEASE DEGP-LIKE-RELATED"/>
    <property type="match status" value="1"/>
</dbReference>
<dbReference type="InterPro" id="IPR001478">
    <property type="entry name" value="PDZ"/>
</dbReference>
<evidence type="ECO:0000256" key="8">
    <source>
        <dbReference type="ARBA" id="ARBA00022737"/>
    </source>
</evidence>
<comment type="subcellular location">
    <subcellularLocation>
        <location evidence="2">Periplasm</location>
    </subcellularLocation>
</comment>
<evidence type="ECO:0000256" key="9">
    <source>
        <dbReference type="ARBA" id="ARBA00022764"/>
    </source>
</evidence>
<feature type="active site" description="Charge relay system" evidence="14">
    <location>
        <position position="136"/>
    </location>
</feature>
<feature type="binding site" evidence="15">
    <location>
        <begin position="208"/>
        <end position="210"/>
    </location>
    <ligand>
        <name>substrate</name>
    </ligand>
</feature>
<evidence type="ECO:0000313" key="17">
    <source>
        <dbReference type="EMBL" id="KJV63421.1"/>
    </source>
</evidence>
<organism evidence="17 18">
    <name type="scientific">Ehrlichia cf. muris str. EmCRT</name>
    <dbReference type="NCBI Taxonomy" id="1359167"/>
    <lineage>
        <taxon>Bacteria</taxon>
        <taxon>Pseudomonadati</taxon>
        <taxon>Pseudomonadota</taxon>
        <taxon>Alphaproteobacteria</taxon>
        <taxon>Rickettsiales</taxon>
        <taxon>Anaplasmataceae</taxon>
        <taxon>Ehrlichia</taxon>
    </lineage>
</organism>
<keyword evidence="11" id="KW-0720">Serine protease</keyword>
<dbReference type="Gene3D" id="2.40.10.120">
    <property type="match status" value="1"/>
</dbReference>
<feature type="binding site" evidence="15">
    <location>
        <position position="106"/>
    </location>
    <ligand>
        <name>substrate</name>
    </ligand>
</feature>
<proteinExistence type="inferred from homology"/>
<reference evidence="17 18" key="1">
    <citation type="submission" date="2015-02" db="EMBL/GenBank/DDBJ databases">
        <title>Genome Sequencing of Rickettsiales.</title>
        <authorList>
            <person name="Daugherty S.C."/>
            <person name="Su Q."/>
            <person name="Abolude K."/>
            <person name="Beier-Sexton M."/>
            <person name="Carlyon J.A."/>
            <person name="Carter R."/>
            <person name="Day N.P."/>
            <person name="Dumler S.J."/>
            <person name="Dyachenko V."/>
            <person name="Godinez A."/>
            <person name="Kurtti T.J."/>
            <person name="Lichay M."/>
            <person name="Mullins K.E."/>
            <person name="Ott S."/>
            <person name="Pappas-Brown V."/>
            <person name="Paris D.H."/>
            <person name="Patel P."/>
            <person name="Richards A.L."/>
            <person name="Sadzewicz L."/>
            <person name="Sears K."/>
            <person name="Seidman D."/>
            <person name="Sengamalay N."/>
            <person name="Stenos J."/>
            <person name="Tallon L.J."/>
            <person name="Vincent G."/>
            <person name="Fraser C.M."/>
            <person name="Munderloh U."/>
            <person name="Dunning-Hotopp J.C."/>
        </authorList>
    </citation>
    <scope>NUCLEOTIDE SEQUENCE [LARGE SCALE GENOMIC DNA]</scope>
    <source>
        <strain evidence="17 18">EmCRT</strain>
    </source>
</reference>
<evidence type="ECO:0000256" key="15">
    <source>
        <dbReference type="PIRSR" id="PIRSR611782-2"/>
    </source>
</evidence>
<evidence type="ECO:0000256" key="5">
    <source>
        <dbReference type="ARBA" id="ARBA00013958"/>
    </source>
</evidence>
<dbReference type="InterPro" id="IPR009003">
    <property type="entry name" value="Peptidase_S1_PA"/>
</dbReference>
<evidence type="ECO:0000256" key="2">
    <source>
        <dbReference type="ARBA" id="ARBA00004418"/>
    </source>
</evidence>
<feature type="domain" description="PDZ" evidence="16">
    <location>
        <begin position="381"/>
        <end position="463"/>
    </location>
</feature>
<dbReference type="NCBIfam" id="TIGR02037">
    <property type="entry name" value="degP_htrA_DO"/>
    <property type="match status" value="1"/>
</dbReference>
<dbReference type="InterPro" id="IPR036034">
    <property type="entry name" value="PDZ_sf"/>
</dbReference>
<evidence type="ECO:0000256" key="3">
    <source>
        <dbReference type="ARBA" id="ARBA00010541"/>
    </source>
</evidence>
<evidence type="ECO:0000313" key="18">
    <source>
        <dbReference type="Proteomes" id="UP000033546"/>
    </source>
</evidence>
<feature type="domain" description="PDZ" evidence="16">
    <location>
        <begin position="256"/>
        <end position="347"/>
    </location>
</feature>
<dbReference type="SUPFAM" id="SSF50494">
    <property type="entry name" value="Trypsin-like serine proteases"/>
    <property type="match status" value="1"/>
</dbReference>
<evidence type="ECO:0000256" key="10">
    <source>
        <dbReference type="ARBA" id="ARBA00022801"/>
    </source>
</evidence>
<keyword evidence="12" id="KW-0346">Stress response</keyword>
<evidence type="ECO:0000256" key="12">
    <source>
        <dbReference type="ARBA" id="ARBA00023016"/>
    </source>
</evidence>
<dbReference type="AlphaFoldDB" id="A0A0F3N6R2"/>
<evidence type="ECO:0000256" key="1">
    <source>
        <dbReference type="ARBA" id="ARBA00001772"/>
    </source>
</evidence>
<dbReference type="PROSITE" id="PS50106">
    <property type="entry name" value="PDZ"/>
    <property type="match status" value="2"/>
</dbReference>
<comment type="similarity">
    <text evidence="3">Belongs to the peptidase S1C family.</text>
</comment>
<gene>
    <name evidence="17" type="ORF">EMUCRT_0875</name>
</gene>